<dbReference type="Proteomes" id="UP000032142">
    <property type="component" value="Unassembled WGS sequence"/>
</dbReference>
<name>A0A0B0NXK8_GOSAR</name>
<protein>
    <submittedName>
        <fullName evidence="1">Uncharacterized protein</fullName>
    </submittedName>
</protein>
<gene>
    <name evidence="1" type="ORF">F383_02021</name>
</gene>
<dbReference type="EMBL" id="KN412459">
    <property type="protein sequence ID" value="KHG19228.1"/>
    <property type="molecule type" value="Genomic_DNA"/>
</dbReference>
<dbReference type="AlphaFoldDB" id="A0A0B0NXK8"/>
<proteinExistence type="predicted"/>
<evidence type="ECO:0000313" key="2">
    <source>
        <dbReference type="Proteomes" id="UP000032142"/>
    </source>
</evidence>
<keyword evidence="2" id="KW-1185">Reference proteome</keyword>
<organism evidence="1 2">
    <name type="scientific">Gossypium arboreum</name>
    <name type="common">Tree cotton</name>
    <name type="synonym">Gossypium nanking</name>
    <dbReference type="NCBI Taxonomy" id="29729"/>
    <lineage>
        <taxon>Eukaryota</taxon>
        <taxon>Viridiplantae</taxon>
        <taxon>Streptophyta</taxon>
        <taxon>Embryophyta</taxon>
        <taxon>Tracheophyta</taxon>
        <taxon>Spermatophyta</taxon>
        <taxon>Magnoliopsida</taxon>
        <taxon>eudicotyledons</taxon>
        <taxon>Gunneridae</taxon>
        <taxon>Pentapetalae</taxon>
        <taxon>rosids</taxon>
        <taxon>malvids</taxon>
        <taxon>Malvales</taxon>
        <taxon>Malvaceae</taxon>
        <taxon>Malvoideae</taxon>
        <taxon>Gossypium</taxon>
    </lineage>
</organism>
<sequence>MQDLFTHINEGLSIKFPLSTSSETFFTCYHQICISMIFHANNKCNHHAFINHSIMHIRGLL</sequence>
<evidence type="ECO:0000313" key="1">
    <source>
        <dbReference type="EMBL" id="KHG19228.1"/>
    </source>
</evidence>
<accession>A0A0B0NXK8</accession>
<reference evidence="2" key="1">
    <citation type="submission" date="2014-09" db="EMBL/GenBank/DDBJ databases">
        <authorList>
            <person name="Mudge J."/>
            <person name="Ramaraj T."/>
            <person name="Lindquist I.E."/>
            <person name="Bharti A.K."/>
            <person name="Sundararajan A."/>
            <person name="Cameron C.T."/>
            <person name="Woodward J.E."/>
            <person name="May G.D."/>
            <person name="Brubaker C."/>
            <person name="Broadhvest J."/>
            <person name="Wilkins T.A."/>
        </authorList>
    </citation>
    <scope>NUCLEOTIDE SEQUENCE</scope>
    <source>
        <strain evidence="2">cv. AKA8401</strain>
    </source>
</reference>